<evidence type="ECO:0000256" key="1">
    <source>
        <dbReference type="ARBA" id="ARBA00023224"/>
    </source>
</evidence>
<dbReference type="GO" id="GO:0016020">
    <property type="term" value="C:membrane"/>
    <property type="evidence" value="ECO:0007669"/>
    <property type="project" value="InterPro"/>
</dbReference>
<dbReference type="RefSeq" id="WP_072976665.1">
    <property type="nucleotide sequence ID" value="NZ_FQTY01000014.1"/>
</dbReference>
<keyword evidence="3" id="KW-0812">Transmembrane</keyword>
<evidence type="ECO:0000313" key="5">
    <source>
        <dbReference type="EMBL" id="SHE98682.1"/>
    </source>
</evidence>
<dbReference type="SUPFAM" id="SSF58104">
    <property type="entry name" value="Methyl-accepting chemotaxis protein (MCP) signaling domain"/>
    <property type="match status" value="1"/>
</dbReference>
<dbReference type="Gene3D" id="6.10.340.10">
    <property type="match status" value="1"/>
</dbReference>
<dbReference type="PANTHER" id="PTHR32089:SF112">
    <property type="entry name" value="LYSOZYME-LIKE PROTEIN-RELATED"/>
    <property type="match status" value="1"/>
</dbReference>
<proteinExistence type="predicted"/>
<dbReference type="InterPro" id="IPR004089">
    <property type="entry name" value="MCPsignal_dom"/>
</dbReference>
<dbReference type="PROSITE" id="PS50111">
    <property type="entry name" value="CHEMOTAXIS_TRANSDUC_2"/>
    <property type="match status" value="1"/>
</dbReference>
<protein>
    <submittedName>
        <fullName evidence="5">Methyl-accepting chemotaxis sensory transducer with Cache sensor</fullName>
    </submittedName>
</protein>
<dbReference type="GO" id="GO:0007165">
    <property type="term" value="P:signal transduction"/>
    <property type="evidence" value="ECO:0007669"/>
    <property type="project" value="UniProtKB-KW"/>
</dbReference>
<dbReference type="EMBL" id="FQTY01000014">
    <property type="protein sequence ID" value="SHE98682.1"/>
    <property type="molecule type" value="Genomic_DNA"/>
</dbReference>
<dbReference type="SMART" id="SM00283">
    <property type="entry name" value="MA"/>
    <property type="match status" value="1"/>
</dbReference>
<evidence type="ECO:0000256" key="2">
    <source>
        <dbReference type="PROSITE-ProRule" id="PRU00284"/>
    </source>
</evidence>
<dbReference type="Pfam" id="PF22673">
    <property type="entry name" value="MCP-like_PDC_1"/>
    <property type="match status" value="1"/>
</dbReference>
<keyword evidence="1 2" id="KW-0807">Transducer</keyword>
<gene>
    <name evidence="5" type="ORF">SAMN02745784_02442</name>
</gene>
<dbReference type="Pfam" id="PF00015">
    <property type="entry name" value="MCPsignal"/>
    <property type="match status" value="1"/>
</dbReference>
<name>A0A1M4XZM4_9FIRM</name>
<evidence type="ECO:0000259" key="4">
    <source>
        <dbReference type="PROSITE" id="PS50111"/>
    </source>
</evidence>
<evidence type="ECO:0000313" key="6">
    <source>
        <dbReference type="Proteomes" id="UP000184114"/>
    </source>
</evidence>
<dbReference type="Gene3D" id="1.10.287.950">
    <property type="entry name" value="Methyl-accepting chemotaxis protein"/>
    <property type="match status" value="1"/>
</dbReference>
<accession>A0A1M4XZM4</accession>
<feature type="domain" description="Methyl-accepting transducer" evidence="4">
    <location>
        <begin position="406"/>
        <end position="663"/>
    </location>
</feature>
<dbReference type="GeneID" id="90995944"/>
<dbReference type="Proteomes" id="UP000184114">
    <property type="component" value="Unassembled WGS sequence"/>
</dbReference>
<dbReference type="STRING" id="1123404.SAMN02745784_02442"/>
<dbReference type="AlphaFoldDB" id="A0A1M4XZM4"/>
<sequence length="692" mass="76133">MKKISTRIILIVLVCSISMSLLVGITSMFNSIRVIKKESKEKLLNTAKIYSGKFNEDLVLFEGILNNIDKIVSGSVNMSRLKENGYLDNYSETVLKPIVKEITKETRKCAGIYIALDPKYTGRTEGVWIKLDDNGTLMQSLPVEISGKKEDDPSVSFYYDAIKSGVGTWSDPRFNNASFNVMTYSAPIVIDNEILGVIGIDLRVKDLVKAVEDVEVYDTGYAFILNKNYDYIIHPTLDRSNNLRTIDDGKYNYIAEEMEENEAGVVDTDFGGEKKIMVFSKLHDGKVIALTVPNREVLKDMYRTIYINFGVIIVAAILAIVVALIAARRISEPINLVSGILSKTSNLDLTHSEETKEIKALDKREDEVGAIFKATATLRGEMRKIISEIEETTLNIVENTNSLTTATNETTQSINDMAKTVDELAQASMGQAEDAETGSEKLYRLANEIKAAVEDGELVVESSIKAQKINEEGSKAMNNMVEKFSITNEATRVVAKNVDSLSEMSHSIGGILNTIMDISEQTNLLALNAAIEAARAGEAGRGFAVVAEEIRKLSEETGHATKNIEGILNTIQVEVEATKGSMVESEEALDDANKTLEQVKNGFEEIYRAILISIGAIEQLDGRLEVVNKDKEDAILAIQSISSVTEETAASTEELSASMEEQAATMETISNNTDNLAKTIEKLNGLVNRFKL</sequence>
<dbReference type="Gene3D" id="3.30.450.20">
    <property type="entry name" value="PAS domain"/>
    <property type="match status" value="2"/>
</dbReference>
<feature type="transmembrane region" description="Helical" evidence="3">
    <location>
        <begin position="6"/>
        <end position="32"/>
    </location>
</feature>
<keyword evidence="3" id="KW-1133">Transmembrane helix</keyword>
<reference evidence="6" key="1">
    <citation type="submission" date="2016-11" db="EMBL/GenBank/DDBJ databases">
        <authorList>
            <person name="Varghese N."/>
            <person name="Submissions S."/>
        </authorList>
    </citation>
    <scope>NUCLEOTIDE SEQUENCE [LARGE SCALE GENOMIC DNA]</scope>
    <source>
        <strain evidence="6">DSM 18095</strain>
    </source>
</reference>
<keyword evidence="6" id="KW-1185">Reference proteome</keyword>
<dbReference type="CDD" id="cd12912">
    <property type="entry name" value="PDC2_MCP_like"/>
    <property type="match status" value="1"/>
</dbReference>
<dbReference type="PANTHER" id="PTHR32089">
    <property type="entry name" value="METHYL-ACCEPTING CHEMOTAXIS PROTEIN MCPB"/>
    <property type="match status" value="1"/>
</dbReference>
<dbReference type="CDD" id="cd11386">
    <property type="entry name" value="MCP_signal"/>
    <property type="match status" value="1"/>
</dbReference>
<feature type="transmembrane region" description="Helical" evidence="3">
    <location>
        <begin position="305"/>
        <end position="327"/>
    </location>
</feature>
<keyword evidence="3" id="KW-0472">Membrane</keyword>
<organism evidence="5 6">
    <name type="scientific">Tissierella praeacuta DSM 18095</name>
    <dbReference type="NCBI Taxonomy" id="1123404"/>
    <lineage>
        <taxon>Bacteria</taxon>
        <taxon>Bacillati</taxon>
        <taxon>Bacillota</taxon>
        <taxon>Tissierellia</taxon>
        <taxon>Tissierellales</taxon>
        <taxon>Tissierellaceae</taxon>
        <taxon>Tissierella</taxon>
    </lineage>
</organism>
<evidence type="ECO:0000256" key="3">
    <source>
        <dbReference type="SAM" id="Phobius"/>
    </source>
</evidence>
<dbReference type="CDD" id="cd12913">
    <property type="entry name" value="PDC1_MCP_like"/>
    <property type="match status" value="1"/>
</dbReference>